<dbReference type="Proteomes" id="UP000008680">
    <property type="component" value="Chromosome"/>
</dbReference>
<feature type="domain" description="Putative zinc ribbon" evidence="1">
    <location>
        <begin position="12"/>
        <end position="90"/>
    </location>
</feature>
<sequence length="93" mass="11066">MIFMENFENQKFCQSCAMPMTEELYGTNADGSKNDEYCIYCFKDGEFTSDMTMEEMMNFCIEKMVEVHPEMDKEEASKMMNEVFPMLKRWAKD</sequence>
<dbReference type="KEGG" id="mru:mru_1963"/>
<dbReference type="HOGENOM" id="CLU_175260_0_0_2"/>
<dbReference type="OrthoDB" id="72884at2157"/>
<name>D3E089_METRM</name>
<evidence type="ECO:0000313" key="3">
    <source>
        <dbReference type="Proteomes" id="UP000008680"/>
    </source>
</evidence>
<keyword evidence="3" id="KW-1185">Reference proteome</keyword>
<dbReference type="eggNOG" id="arCOG07681">
    <property type="taxonomic scope" value="Archaea"/>
</dbReference>
<dbReference type="PATRIC" id="fig|634498.28.peg.1964"/>
<organism evidence="2 3">
    <name type="scientific">Methanobrevibacter ruminantium (strain ATCC 35063 / DSM 1093 / JCM 13430 / OCM 146 / M1)</name>
    <name type="common">Methanobacterium ruminantium</name>
    <dbReference type="NCBI Taxonomy" id="634498"/>
    <lineage>
        <taxon>Archaea</taxon>
        <taxon>Methanobacteriati</taxon>
        <taxon>Methanobacteriota</taxon>
        <taxon>Methanomada group</taxon>
        <taxon>Methanobacteria</taxon>
        <taxon>Methanobacteriales</taxon>
        <taxon>Methanobacteriaceae</taxon>
        <taxon>Methanobrevibacter</taxon>
    </lineage>
</organism>
<protein>
    <recommendedName>
        <fullName evidence="1">Putative zinc ribbon domain-containing protein</fullName>
    </recommendedName>
</protein>
<dbReference type="STRING" id="634498.mru_1963"/>
<accession>D3E089</accession>
<dbReference type="AlphaFoldDB" id="D3E089"/>
<dbReference type="InterPro" id="IPR025868">
    <property type="entry name" value="Zn_ribbon_dom_put"/>
</dbReference>
<gene>
    <name evidence="2" type="ordered locus">mru_1963</name>
</gene>
<dbReference type="EMBL" id="CP001719">
    <property type="protein sequence ID" value="ADC47813.1"/>
    <property type="molecule type" value="Genomic_DNA"/>
</dbReference>
<evidence type="ECO:0000313" key="2">
    <source>
        <dbReference type="EMBL" id="ADC47813.1"/>
    </source>
</evidence>
<evidence type="ECO:0000259" key="1">
    <source>
        <dbReference type="Pfam" id="PF12674"/>
    </source>
</evidence>
<reference evidence="2 3" key="1">
    <citation type="journal article" date="2010" name="PLoS ONE">
        <title>The genome sequence of the rumen methanogen Methanobrevibacter ruminantium reveals new possibilities for controlling ruminant methane emissions.</title>
        <authorList>
            <person name="Leahy S.C."/>
            <person name="Kelly W.J."/>
            <person name="Altermann E."/>
            <person name="Ronimus R.S."/>
            <person name="Yeoman C.J."/>
            <person name="Pacheco D.M."/>
            <person name="Li D."/>
            <person name="Kong Z."/>
            <person name="McTavish S."/>
            <person name="Sang C."/>
            <person name="Lambie S.C."/>
            <person name="Janssen P.H."/>
            <person name="Dey D."/>
            <person name="Attwood G.T."/>
        </authorList>
    </citation>
    <scope>NUCLEOTIDE SEQUENCE [LARGE SCALE GENOMIC DNA]</scope>
    <source>
        <strain evidence="3">ATCC 35063 / DSM 1093 / JCM 13430 / OCM 146 / M1</strain>
    </source>
</reference>
<proteinExistence type="predicted"/>
<dbReference type="Pfam" id="PF12674">
    <property type="entry name" value="Zn_ribbon_2"/>
    <property type="match status" value="1"/>
</dbReference>